<dbReference type="Proteomes" id="UP000031866">
    <property type="component" value="Chromosome"/>
</dbReference>
<dbReference type="AlphaFoldDB" id="A0A0B5Q9G0"/>
<dbReference type="InterPro" id="IPR032495">
    <property type="entry name" value="Phage_TTP_11"/>
</dbReference>
<dbReference type="STRING" id="1520.LF65_02283"/>
<gene>
    <name evidence="1" type="ORF">LF65_02283</name>
</gene>
<dbReference type="EMBL" id="CP010086">
    <property type="protein sequence ID" value="AJG98869.1"/>
    <property type="molecule type" value="Genomic_DNA"/>
</dbReference>
<dbReference type="KEGG" id="cbei:LF65_02283"/>
<dbReference type="Pfam" id="PF16460">
    <property type="entry name" value="Phage_TTP_11"/>
    <property type="match status" value="1"/>
</dbReference>
<reference evidence="2" key="1">
    <citation type="submission" date="2014-12" db="EMBL/GenBank/DDBJ databases">
        <title>Genome sequence of Clostridium beijerinckii strain 59B.</title>
        <authorList>
            <person name="Little G.T."/>
            <person name="Minton N.P."/>
        </authorList>
    </citation>
    <scope>NUCLEOTIDE SEQUENCE [LARGE SCALE GENOMIC DNA]</scope>
    <source>
        <strain evidence="2">59B</strain>
    </source>
</reference>
<dbReference type="Gene3D" id="4.10.410.40">
    <property type="match status" value="1"/>
</dbReference>
<organism evidence="1 2">
    <name type="scientific">Clostridium beijerinckii</name>
    <name type="common">Clostridium MP</name>
    <dbReference type="NCBI Taxonomy" id="1520"/>
    <lineage>
        <taxon>Bacteria</taxon>
        <taxon>Bacillati</taxon>
        <taxon>Bacillota</taxon>
        <taxon>Clostridia</taxon>
        <taxon>Eubacteriales</taxon>
        <taxon>Clostridiaceae</taxon>
        <taxon>Clostridium</taxon>
    </lineage>
</organism>
<sequence length="137" mass="15264">MLANGAKLSYKTNDQATEYTDLEGLKTIPDMGNEPEKVENTCLTDTTKQYEFGIGDYGDLEFSFKYENKSTTSSYRILRNFADNKTVVPFKLIYPDGTAFTFKAQCSVKLGGGKVNEVIEFTSKLALQSNIEVADPE</sequence>
<proteinExistence type="predicted"/>
<dbReference type="OrthoDB" id="1929526at2"/>
<protein>
    <submittedName>
        <fullName evidence="1">Phage tail protein</fullName>
    </submittedName>
</protein>
<evidence type="ECO:0000313" key="1">
    <source>
        <dbReference type="EMBL" id="AJG98869.1"/>
    </source>
</evidence>
<accession>A0A0B5Q9G0</accession>
<evidence type="ECO:0000313" key="2">
    <source>
        <dbReference type="Proteomes" id="UP000031866"/>
    </source>
</evidence>
<dbReference type="RefSeq" id="WP_041896165.1">
    <property type="nucleotide sequence ID" value="NZ_CP010086.2"/>
</dbReference>
<name>A0A0B5Q9G0_CLOBE</name>